<dbReference type="Proteomes" id="UP001597463">
    <property type="component" value="Unassembled WGS sequence"/>
</dbReference>
<dbReference type="InterPro" id="IPR028098">
    <property type="entry name" value="Glyco_trans_4-like_N"/>
</dbReference>
<dbReference type="PANTHER" id="PTHR12526">
    <property type="entry name" value="GLYCOSYLTRANSFERASE"/>
    <property type="match status" value="1"/>
</dbReference>
<dbReference type="InterPro" id="IPR001296">
    <property type="entry name" value="Glyco_trans_1"/>
</dbReference>
<accession>A0ABW5UNI6</accession>
<evidence type="ECO:0000259" key="2">
    <source>
        <dbReference type="Pfam" id="PF13579"/>
    </source>
</evidence>
<comment type="caution">
    <text evidence="3">The sequence shown here is derived from an EMBL/GenBank/DDBJ whole genome shotgun (WGS) entry which is preliminary data.</text>
</comment>
<dbReference type="Pfam" id="PF13579">
    <property type="entry name" value="Glyco_trans_4_4"/>
    <property type="match status" value="1"/>
</dbReference>
<evidence type="ECO:0000313" key="4">
    <source>
        <dbReference type="Proteomes" id="UP001597463"/>
    </source>
</evidence>
<feature type="domain" description="Glycosyltransferase subfamily 4-like N-terminal" evidence="2">
    <location>
        <begin position="21"/>
        <end position="175"/>
    </location>
</feature>
<reference evidence="4" key="1">
    <citation type="journal article" date="2019" name="Int. J. Syst. Evol. Microbiol.">
        <title>The Global Catalogue of Microorganisms (GCM) 10K type strain sequencing project: providing services to taxonomists for standard genome sequencing and annotation.</title>
        <authorList>
            <consortium name="The Broad Institute Genomics Platform"/>
            <consortium name="The Broad Institute Genome Sequencing Center for Infectious Disease"/>
            <person name="Wu L."/>
            <person name="Ma J."/>
        </authorList>
    </citation>
    <scope>NUCLEOTIDE SEQUENCE [LARGE SCALE GENOMIC DNA]</scope>
    <source>
        <strain evidence="4">TISTR 1906</strain>
    </source>
</reference>
<dbReference type="EMBL" id="JBHUMV010000005">
    <property type="protein sequence ID" value="MFD2754731.1"/>
    <property type="molecule type" value="Genomic_DNA"/>
</dbReference>
<gene>
    <name evidence="3" type="ORF">ACFSW6_11585</name>
</gene>
<dbReference type="Gene3D" id="3.40.50.2000">
    <property type="entry name" value="Glycogen Phosphorylase B"/>
    <property type="match status" value="2"/>
</dbReference>
<evidence type="ECO:0000313" key="3">
    <source>
        <dbReference type="EMBL" id="MFD2754731.1"/>
    </source>
</evidence>
<dbReference type="SUPFAM" id="SSF53756">
    <property type="entry name" value="UDP-Glycosyltransferase/glycogen phosphorylase"/>
    <property type="match status" value="1"/>
</dbReference>
<sequence>MRTIAIITSHAPSLTNFRAPLIRLLHSQGVQVLALAPNFDESTRAAVYSLGATPVDCSMARTGMNPLRDAVNTWRMARLLRRLKPDVSLGYFIKPVIFGTLAAWWGGVPRRFAMVEGLGFVFTPTDDGGLPFKRRLLRRMVLWLYKLGMSRAERVIFLNSDDQAELVNSGVLPARKGFLLGGIGVDLEHWVPVPPVLQSPTFMLVARLLREKGVVQYAAAARIVKQKYPKTRFILLGGLDDNPGSITEADVQAWVGEGILEWYGHTPVMPWMTQTSVYVLPSYREGVPVSTQEAMAMGRAVITTDVPGCRQTVMDGVNGFLVPPRNVQALVEKMQLFIEKPELIATMGQASRRLAEENFDVRKVNQRLVNLLLSDVPMGWVVE</sequence>
<organism evidence="3 4">
    <name type="scientific">Comamonas terrae</name>
    <dbReference type="NCBI Taxonomy" id="673548"/>
    <lineage>
        <taxon>Bacteria</taxon>
        <taxon>Pseudomonadati</taxon>
        <taxon>Pseudomonadota</taxon>
        <taxon>Betaproteobacteria</taxon>
        <taxon>Burkholderiales</taxon>
        <taxon>Comamonadaceae</taxon>
        <taxon>Comamonas</taxon>
    </lineage>
</organism>
<dbReference type="PANTHER" id="PTHR12526:SF638">
    <property type="entry name" value="SPORE COAT PROTEIN SA"/>
    <property type="match status" value="1"/>
</dbReference>
<feature type="domain" description="Glycosyl transferase family 1" evidence="1">
    <location>
        <begin position="199"/>
        <end position="353"/>
    </location>
</feature>
<dbReference type="Pfam" id="PF00534">
    <property type="entry name" value="Glycos_transf_1"/>
    <property type="match status" value="1"/>
</dbReference>
<proteinExistence type="predicted"/>
<name>A0ABW5UNI6_9BURK</name>
<dbReference type="RefSeq" id="WP_083526594.1">
    <property type="nucleotide sequence ID" value="NZ_BCNT01000005.1"/>
</dbReference>
<protein>
    <submittedName>
        <fullName evidence="3">Glycosyltransferase family 4 protein</fullName>
    </submittedName>
</protein>
<dbReference type="CDD" id="cd03808">
    <property type="entry name" value="GT4_CapM-like"/>
    <property type="match status" value="1"/>
</dbReference>
<keyword evidence="4" id="KW-1185">Reference proteome</keyword>
<evidence type="ECO:0000259" key="1">
    <source>
        <dbReference type="Pfam" id="PF00534"/>
    </source>
</evidence>